<dbReference type="InterPro" id="IPR050309">
    <property type="entry name" value="Type-B_Carboxylest/Lipase"/>
</dbReference>
<keyword evidence="6" id="KW-0732">Signal</keyword>
<dbReference type="Pfam" id="PF00135">
    <property type="entry name" value="COesterase"/>
    <property type="match status" value="1"/>
</dbReference>
<dbReference type="EMBL" id="KZ149915">
    <property type="protein sequence ID" value="PZC77961.1"/>
    <property type="molecule type" value="Genomic_DNA"/>
</dbReference>
<evidence type="ECO:0000256" key="5">
    <source>
        <dbReference type="ARBA" id="ARBA00023180"/>
    </source>
</evidence>
<dbReference type="InterPro" id="IPR002018">
    <property type="entry name" value="CarbesteraseB"/>
</dbReference>
<keyword evidence="5" id="KW-0325">Glycoprotein</keyword>
<dbReference type="GO" id="GO:0052689">
    <property type="term" value="F:carboxylic ester hydrolase activity"/>
    <property type="evidence" value="ECO:0007669"/>
    <property type="project" value="UniProtKB-KW"/>
</dbReference>
<dbReference type="EC" id="3.1.1.-" evidence="6"/>
<feature type="domain" description="Carboxylesterase type B" evidence="7">
    <location>
        <begin position="32"/>
        <end position="522"/>
    </location>
</feature>
<protein>
    <recommendedName>
        <fullName evidence="6">Carboxylic ester hydrolase</fullName>
        <ecNumber evidence="6">3.1.1.-</ecNumber>
    </recommendedName>
</protein>
<evidence type="ECO:0000256" key="3">
    <source>
        <dbReference type="ARBA" id="ARBA00022801"/>
    </source>
</evidence>
<dbReference type="AlphaFoldDB" id="A0A2W1BUD0"/>
<evidence type="ECO:0000256" key="6">
    <source>
        <dbReference type="RuleBase" id="RU361235"/>
    </source>
</evidence>
<feature type="chain" id="PRO_5015801348" description="Carboxylic ester hydrolase" evidence="6">
    <location>
        <begin position="27"/>
        <end position="568"/>
    </location>
</feature>
<dbReference type="InterPro" id="IPR029058">
    <property type="entry name" value="AB_hydrolase_fold"/>
</dbReference>
<dbReference type="SUPFAM" id="SSF53474">
    <property type="entry name" value="alpha/beta-Hydrolases"/>
    <property type="match status" value="1"/>
</dbReference>
<dbReference type="Gene3D" id="3.40.50.1820">
    <property type="entry name" value="alpha/beta hydrolase"/>
    <property type="match status" value="1"/>
</dbReference>
<proteinExistence type="inferred from homology"/>
<organism evidence="8 9">
    <name type="scientific">Helicoverpa armigera</name>
    <name type="common">Cotton bollworm</name>
    <name type="synonym">Heliothis armigera</name>
    <dbReference type="NCBI Taxonomy" id="29058"/>
    <lineage>
        <taxon>Eukaryota</taxon>
        <taxon>Metazoa</taxon>
        <taxon>Ecdysozoa</taxon>
        <taxon>Arthropoda</taxon>
        <taxon>Hexapoda</taxon>
        <taxon>Insecta</taxon>
        <taxon>Pterygota</taxon>
        <taxon>Neoptera</taxon>
        <taxon>Endopterygota</taxon>
        <taxon>Lepidoptera</taxon>
        <taxon>Glossata</taxon>
        <taxon>Ditrysia</taxon>
        <taxon>Noctuoidea</taxon>
        <taxon>Noctuidae</taxon>
        <taxon>Heliothinae</taxon>
        <taxon>Helicoverpa</taxon>
    </lineage>
</organism>
<dbReference type="PROSITE" id="PS00941">
    <property type="entry name" value="CARBOXYLESTERASE_B_2"/>
    <property type="match status" value="1"/>
</dbReference>
<sequence length="568" mass="63931">MKNCWKSMMSLKLLVLISLCIPPLMTHPTAPVQLTGGQAQGSVSPDGSHLQYLGIPYATVTHRFQEAEPNPTWDGVLNARNEHIRCKQRFMGSRILGEEDCLTLNVYTPKETSDSPLPVMVFIHGGGFRDGSGSPFAYGPKFLVKHGVILVTLNYRVEVLGFLCLGIKEAPGNVGMKDQVEALKWVQNNIRAFGGDPDNVTIFGESAGAASVSFHILSPMSKGLFHRAIMQSGSALAHWAVQFEPLTIASRLAEQMGYSTEDPVEIYNLFANMTAEDLLSHRVPRKKGDIYSSEIIFVPCIEKKIHNIERFLPDSPYNLITEGKYNKVPVIIGFNNEEGYYFTGRENETTLANVNFYDALPRDLMFPTDEEKMKTAKMFDELYMGGEKITEEKHSLRKFSRFEGDAIIIYPVVATMDLFLRTLNKPVFAYKFQYDGFLNYAKMAFGFRGSSGATHGDELFYLFSSLALPANLELKFINKFTEMWTNFAKYSNPTPASSSILPQWEAAELPEPKLMVIDEELTMAPIWGENTRALQLWNATYAKYRITRPEKRVLLSIKKTFQLTIGKS</sequence>
<dbReference type="InterPro" id="IPR019819">
    <property type="entry name" value="Carboxylesterase_B_CS"/>
</dbReference>
<keyword evidence="9" id="KW-1185">Reference proteome</keyword>
<name>A0A2W1BUD0_HELAM</name>
<dbReference type="OrthoDB" id="19653at2759"/>
<accession>A0A2W1BUD0</accession>
<keyword evidence="4" id="KW-1015">Disulfide bond</keyword>
<reference evidence="8 9" key="1">
    <citation type="journal article" date="2017" name="BMC Biol.">
        <title>Genomic innovations, transcriptional plasticity and gene loss underlying the evolution and divergence of two highly polyphagous and invasive Helicoverpa pest species.</title>
        <authorList>
            <person name="Pearce S.L."/>
            <person name="Clarke D.F."/>
            <person name="East P.D."/>
            <person name="Elfekih S."/>
            <person name="Gordon K.H."/>
            <person name="Jermiin L.S."/>
            <person name="McGaughran A."/>
            <person name="Oakeshott J.G."/>
            <person name="Papanikolaou A."/>
            <person name="Perera O.P."/>
            <person name="Rane R.V."/>
            <person name="Richards S."/>
            <person name="Tay W.T."/>
            <person name="Walsh T.K."/>
            <person name="Anderson A."/>
            <person name="Anderson C.J."/>
            <person name="Asgari S."/>
            <person name="Board P.G."/>
            <person name="Bretschneider A."/>
            <person name="Campbell P.M."/>
            <person name="Chertemps T."/>
            <person name="Christeller J.T."/>
            <person name="Coppin C.W."/>
            <person name="Downes S.J."/>
            <person name="Duan G."/>
            <person name="Farnsworth C.A."/>
            <person name="Good R.T."/>
            <person name="Han L.B."/>
            <person name="Han Y.C."/>
            <person name="Hatje K."/>
            <person name="Horne I."/>
            <person name="Huang Y.P."/>
            <person name="Hughes D.S."/>
            <person name="Jacquin-Joly E."/>
            <person name="James W."/>
            <person name="Jhangiani S."/>
            <person name="Kollmar M."/>
            <person name="Kuwar S.S."/>
            <person name="Li S."/>
            <person name="Liu N.Y."/>
            <person name="Maibeche M.T."/>
            <person name="Miller J.R."/>
            <person name="Montagne N."/>
            <person name="Perry T."/>
            <person name="Qu J."/>
            <person name="Song S.V."/>
            <person name="Sutton G.G."/>
            <person name="Vogel H."/>
            <person name="Walenz B.P."/>
            <person name="Xu W."/>
            <person name="Zhang H.J."/>
            <person name="Zou Z."/>
            <person name="Batterham P."/>
            <person name="Edwards O.R."/>
            <person name="Feyereisen R."/>
            <person name="Gibbs R.A."/>
            <person name="Heckel D.G."/>
            <person name="McGrath A."/>
            <person name="Robin C."/>
            <person name="Scherer S.E."/>
            <person name="Worley K.C."/>
            <person name="Wu Y.D."/>
        </authorList>
    </citation>
    <scope>NUCLEOTIDE SEQUENCE [LARGE SCALE GENOMIC DNA]</scope>
    <source>
        <strain evidence="8">Harm_GR_Male_#8</strain>
        <tissue evidence="8">Whole organism</tissue>
    </source>
</reference>
<dbReference type="PROSITE" id="PS00122">
    <property type="entry name" value="CARBOXYLESTERASE_B_1"/>
    <property type="match status" value="1"/>
</dbReference>
<comment type="similarity">
    <text evidence="1 6">Belongs to the type-B carboxylesterase/lipase family.</text>
</comment>
<gene>
    <name evidence="8" type="primary">HaOG200174</name>
    <name evidence="8" type="ORF">B5X24_HaOG200174</name>
</gene>
<feature type="signal peptide" evidence="6">
    <location>
        <begin position="1"/>
        <end position="26"/>
    </location>
</feature>
<evidence type="ECO:0000313" key="8">
    <source>
        <dbReference type="EMBL" id="PZC77961.1"/>
    </source>
</evidence>
<keyword evidence="2" id="KW-0719">Serine esterase</keyword>
<dbReference type="Proteomes" id="UP000249218">
    <property type="component" value="Unassembled WGS sequence"/>
</dbReference>
<evidence type="ECO:0000256" key="1">
    <source>
        <dbReference type="ARBA" id="ARBA00005964"/>
    </source>
</evidence>
<dbReference type="InterPro" id="IPR019826">
    <property type="entry name" value="Carboxylesterase_B_AS"/>
</dbReference>
<evidence type="ECO:0000256" key="2">
    <source>
        <dbReference type="ARBA" id="ARBA00022487"/>
    </source>
</evidence>
<evidence type="ECO:0000259" key="7">
    <source>
        <dbReference type="Pfam" id="PF00135"/>
    </source>
</evidence>
<evidence type="ECO:0000256" key="4">
    <source>
        <dbReference type="ARBA" id="ARBA00023157"/>
    </source>
</evidence>
<keyword evidence="3 6" id="KW-0378">Hydrolase</keyword>
<evidence type="ECO:0000313" key="9">
    <source>
        <dbReference type="Proteomes" id="UP000249218"/>
    </source>
</evidence>
<dbReference type="PANTHER" id="PTHR11559">
    <property type="entry name" value="CARBOXYLESTERASE"/>
    <property type="match status" value="1"/>
</dbReference>